<dbReference type="Pfam" id="PF12086">
    <property type="entry name" value="DUF3563"/>
    <property type="match status" value="1"/>
</dbReference>
<protein>
    <submittedName>
        <fullName evidence="1">DUF3563 domain-containing protein</fullName>
    </submittedName>
</protein>
<dbReference type="OrthoDB" id="8451584at2"/>
<name>A0A3A1WNE0_9HYPH</name>
<organism evidence="1 2">
    <name type="scientific">Aureimonas flava</name>
    <dbReference type="NCBI Taxonomy" id="2320271"/>
    <lineage>
        <taxon>Bacteria</taxon>
        <taxon>Pseudomonadati</taxon>
        <taxon>Pseudomonadota</taxon>
        <taxon>Alphaproteobacteria</taxon>
        <taxon>Hyphomicrobiales</taxon>
        <taxon>Aurantimonadaceae</taxon>
        <taxon>Aureimonas</taxon>
    </lineage>
</organism>
<dbReference type="AlphaFoldDB" id="A0A3A1WNE0"/>
<comment type="caution">
    <text evidence="1">The sequence shown here is derived from an EMBL/GenBank/DDBJ whole genome shotgun (WGS) entry which is preliminary data.</text>
</comment>
<dbReference type="EMBL" id="QYRN01000001">
    <property type="protein sequence ID" value="RIY03418.1"/>
    <property type="molecule type" value="Genomic_DNA"/>
</dbReference>
<evidence type="ECO:0000313" key="2">
    <source>
        <dbReference type="Proteomes" id="UP000265750"/>
    </source>
</evidence>
<dbReference type="RefSeq" id="WP_119538076.1">
    <property type="nucleotide sequence ID" value="NZ_QYRN01000001.1"/>
</dbReference>
<sequence length="52" mass="6172">MSIARRLRSVFSAPSPEDRALAYLNESTSIADLERREREIDAGRFRQHRHRF</sequence>
<dbReference type="InterPro" id="IPR021946">
    <property type="entry name" value="DUF3563"/>
</dbReference>
<gene>
    <name evidence="1" type="ORF">D3218_01255</name>
</gene>
<dbReference type="Proteomes" id="UP000265750">
    <property type="component" value="Unassembled WGS sequence"/>
</dbReference>
<accession>A0A3A1WNE0</accession>
<keyword evidence="2" id="KW-1185">Reference proteome</keyword>
<reference evidence="2" key="1">
    <citation type="submission" date="2018-09" db="EMBL/GenBank/DDBJ databases">
        <authorList>
            <person name="Tuo L."/>
        </authorList>
    </citation>
    <scope>NUCLEOTIDE SEQUENCE [LARGE SCALE GENOMIC DNA]</scope>
    <source>
        <strain evidence="2">M2BS4Y-1</strain>
    </source>
</reference>
<proteinExistence type="predicted"/>
<evidence type="ECO:0000313" key="1">
    <source>
        <dbReference type="EMBL" id="RIY03418.1"/>
    </source>
</evidence>